<dbReference type="InterPro" id="IPR036380">
    <property type="entry name" value="Isochorismatase-like_sf"/>
</dbReference>
<dbReference type="InterPro" id="IPR000868">
    <property type="entry name" value="Isochorismatase-like_dom"/>
</dbReference>
<evidence type="ECO:0000313" key="10">
    <source>
        <dbReference type="Proteomes" id="UP000251835"/>
    </source>
</evidence>
<feature type="domain" description="Isochorismatase-like" evidence="8">
    <location>
        <begin position="31"/>
        <end position="203"/>
    </location>
</feature>
<evidence type="ECO:0000256" key="5">
    <source>
        <dbReference type="ARBA" id="ARBA00037900"/>
    </source>
</evidence>
<gene>
    <name evidence="9" type="ORF">C7377_1181</name>
</gene>
<comment type="similarity">
    <text evidence="1">Belongs to the isochorismatase family.</text>
</comment>
<sequence>MKKIVGFMILIATIAGLNSCVSKKKTTDVLFVNVDTQIDFMKANGKLYVENAEEIEPTLAELTKFAKERDIKVMNTCDYHTKDSEEISDTPDFVNTFPPHCMKNTEGQKYVKATTPNNPLVFDWSKDYDITEALLGKNRNIVIRKDLFDVFAGNPHTDKIVETLNPKKVFIYGVATNVCVDFAVVGFADRGYEVYVIEDAIKELPNIPLPYETWKEKGAKFIKFDEIENYL</sequence>
<evidence type="ECO:0000256" key="4">
    <source>
        <dbReference type="ARBA" id="ARBA00022801"/>
    </source>
</evidence>
<dbReference type="GO" id="GO:0046872">
    <property type="term" value="F:metal ion binding"/>
    <property type="evidence" value="ECO:0007669"/>
    <property type="project" value="UniProtKB-KW"/>
</dbReference>
<keyword evidence="2" id="KW-0662">Pyridine nucleotide biosynthesis</keyword>
<reference evidence="9 10" key="1">
    <citation type="submission" date="2018-05" db="EMBL/GenBank/DDBJ databases">
        <title>Genomic Encyclopedia of Type Strains, Phase IV (KMG-IV): sequencing the most valuable type-strain genomes for metagenomic binning, comparative biology and taxonomic classification.</title>
        <authorList>
            <person name="Goeker M."/>
        </authorList>
    </citation>
    <scope>NUCLEOTIDE SEQUENCE [LARGE SCALE GENOMIC DNA]</scope>
    <source>
        <strain evidence="9 10">DSM 28579</strain>
    </source>
</reference>
<name>A0A7L4UNU3_BALHA</name>
<dbReference type="PANTHER" id="PTHR11080">
    <property type="entry name" value="PYRAZINAMIDASE/NICOTINAMIDASE"/>
    <property type="match status" value="1"/>
</dbReference>
<keyword evidence="4" id="KW-0378">Hydrolase</keyword>
<evidence type="ECO:0000259" key="8">
    <source>
        <dbReference type="Pfam" id="PF00857"/>
    </source>
</evidence>
<comment type="caution">
    <text evidence="9">The sequence shown here is derived from an EMBL/GenBank/DDBJ whole genome shotgun (WGS) entry which is preliminary data.</text>
</comment>
<protein>
    <recommendedName>
        <fullName evidence="6">nicotinamidase</fullName>
        <ecNumber evidence="6">3.5.1.19</ecNumber>
    </recommendedName>
    <alternativeName>
        <fullName evidence="7">Nicotinamide deamidase</fullName>
    </alternativeName>
</protein>
<proteinExistence type="inferred from homology"/>
<dbReference type="Gene3D" id="3.40.50.850">
    <property type="entry name" value="Isochorismatase-like"/>
    <property type="match status" value="1"/>
</dbReference>
<dbReference type="OrthoDB" id="9791276at2"/>
<keyword evidence="3" id="KW-0479">Metal-binding</keyword>
<evidence type="ECO:0000256" key="2">
    <source>
        <dbReference type="ARBA" id="ARBA00022642"/>
    </source>
</evidence>
<evidence type="ECO:0000256" key="3">
    <source>
        <dbReference type="ARBA" id="ARBA00022723"/>
    </source>
</evidence>
<dbReference type="AlphaFoldDB" id="A0A7L4UNU3"/>
<dbReference type="GO" id="GO:0008936">
    <property type="term" value="F:nicotinamidase activity"/>
    <property type="evidence" value="ECO:0007669"/>
    <property type="project" value="UniProtKB-EC"/>
</dbReference>
<dbReference type="SUPFAM" id="SSF52499">
    <property type="entry name" value="Isochorismatase-like hydrolases"/>
    <property type="match status" value="1"/>
</dbReference>
<accession>A0A7L4UNU3</accession>
<evidence type="ECO:0000256" key="1">
    <source>
        <dbReference type="ARBA" id="ARBA00006336"/>
    </source>
</evidence>
<keyword evidence="10" id="KW-1185">Reference proteome</keyword>
<dbReference type="GO" id="GO:0019363">
    <property type="term" value="P:pyridine nucleotide biosynthetic process"/>
    <property type="evidence" value="ECO:0007669"/>
    <property type="project" value="UniProtKB-KW"/>
</dbReference>
<dbReference type="RefSeq" id="WP_116496415.1">
    <property type="nucleotide sequence ID" value="NZ_QENZ01000004.1"/>
</dbReference>
<dbReference type="EMBL" id="QENZ01000004">
    <property type="protein sequence ID" value="PVX50860.1"/>
    <property type="molecule type" value="Genomic_DNA"/>
</dbReference>
<dbReference type="InterPro" id="IPR052347">
    <property type="entry name" value="Isochorismatase_Nicotinamidase"/>
</dbReference>
<dbReference type="CDD" id="cd00431">
    <property type="entry name" value="cysteine_hydrolases"/>
    <property type="match status" value="1"/>
</dbReference>
<dbReference type="PANTHER" id="PTHR11080:SF2">
    <property type="entry name" value="LD05707P"/>
    <property type="match status" value="1"/>
</dbReference>
<evidence type="ECO:0000313" key="9">
    <source>
        <dbReference type="EMBL" id="PVX50860.1"/>
    </source>
</evidence>
<dbReference type="EC" id="3.5.1.19" evidence="6"/>
<dbReference type="Proteomes" id="UP000251835">
    <property type="component" value="Unassembled WGS sequence"/>
</dbReference>
<comment type="pathway">
    <text evidence="5">Cofactor biosynthesis; nicotinate biosynthesis; nicotinate from nicotinamide: step 1/1.</text>
</comment>
<evidence type="ECO:0000256" key="7">
    <source>
        <dbReference type="ARBA" id="ARBA00043224"/>
    </source>
</evidence>
<evidence type="ECO:0000256" key="6">
    <source>
        <dbReference type="ARBA" id="ARBA00039017"/>
    </source>
</evidence>
<organism evidence="9 10">
    <name type="scientific">Balneicella halophila</name>
    <dbReference type="NCBI Taxonomy" id="1537566"/>
    <lineage>
        <taxon>Bacteria</taxon>
        <taxon>Pseudomonadati</taxon>
        <taxon>Bacteroidota</taxon>
        <taxon>Bacteroidia</taxon>
        <taxon>Bacteroidales</taxon>
        <taxon>Balneicellaceae</taxon>
        <taxon>Balneicella</taxon>
    </lineage>
</organism>
<dbReference type="Pfam" id="PF00857">
    <property type="entry name" value="Isochorismatase"/>
    <property type="match status" value="1"/>
</dbReference>